<evidence type="ECO:0000256" key="4">
    <source>
        <dbReference type="ARBA" id="ARBA00022729"/>
    </source>
</evidence>
<dbReference type="GO" id="GO:0046872">
    <property type="term" value="F:metal ion binding"/>
    <property type="evidence" value="ECO:0007669"/>
    <property type="project" value="UniProtKB-KW"/>
</dbReference>
<evidence type="ECO:0000256" key="2">
    <source>
        <dbReference type="ARBA" id="ARBA00022670"/>
    </source>
</evidence>
<dbReference type="Pfam" id="PF04389">
    <property type="entry name" value="Peptidase_M28"/>
    <property type="match status" value="1"/>
</dbReference>
<evidence type="ECO:0000256" key="7">
    <source>
        <dbReference type="SAM" id="SignalP"/>
    </source>
</evidence>
<dbReference type="GO" id="GO:0004177">
    <property type="term" value="F:aminopeptidase activity"/>
    <property type="evidence" value="ECO:0007669"/>
    <property type="project" value="UniProtKB-KW"/>
</dbReference>
<name>A0A4Z0QCW4_9BACT</name>
<feature type="chain" id="PRO_5021366423" evidence="7">
    <location>
        <begin position="24"/>
        <end position="550"/>
    </location>
</feature>
<dbReference type="Gene3D" id="3.40.630.10">
    <property type="entry name" value="Zn peptidases"/>
    <property type="match status" value="2"/>
</dbReference>
<dbReference type="Pfam" id="PF02225">
    <property type="entry name" value="PA"/>
    <property type="match status" value="1"/>
</dbReference>
<dbReference type="InterPro" id="IPR046450">
    <property type="entry name" value="PA_dom_sf"/>
</dbReference>
<dbReference type="InterPro" id="IPR045175">
    <property type="entry name" value="M28_fam"/>
</dbReference>
<protein>
    <submittedName>
        <fullName evidence="10">M20/M25/M40 family metallo-hydrolase</fullName>
    </submittedName>
</protein>
<dbReference type="Proteomes" id="UP000298471">
    <property type="component" value="Unassembled WGS sequence"/>
</dbReference>
<comment type="caution">
    <text evidence="10">The sequence shown here is derived from an EMBL/GenBank/DDBJ whole genome shotgun (WGS) entry which is preliminary data.</text>
</comment>
<dbReference type="PANTHER" id="PTHR12147:SF56">
    <property type="entry name" value="AMINOPEPTIDASE YDR415C-RELATED"/>
    <property type="match status" value="1"/>
</dbReference>
<keyword evidence="2" id="KW-0645">Protease</keyword>
<evidence type="ECO:0000256" key="5">
    <source>
        <dbReference type="ARBA" id="ARBA00022801"/>
    </source>
</evidence>
<reference evidence="10 11" key="1">
    <citation type="submission" date="2019-04" db="EMBL/GenBank/DDBJ databases">
        <authorList>
            <person name="Feng G."/>
            <person name="Zhang J."/>
            <person name="Zhu H."/>
        </authorList>
    </citation>
    <scope>NUCLEOTIDE SEQUENCE [LARGE SCALE GENOMIC DNA]</scope>
    <source>
        <strain evidence="10 11">9PBR-1</strain>
    </source>
</reference>
<dbReference type="Gene3D" id="3.50.30.30">
    <property type="match status" value="1"/>
</dbReference>
<evidence type="ECO:0000313" key="10">
    <source>
        <dbReference type="EMBL" id="TGE27928.1"/>
    </source>
</evidence>
<keyword evidence="3" id="KW-0479">Metal-binding</keyword>
<accession>A0A4Z0QCW4</accession>
<dbReference type="GO" id="GO:0008235">
    <property type="term" value="F:metalloexopeptidase activity"/>
    <property type="evidence" value="ECO:0007669"/>
    <property type="project" value="InterPro"/>
</dbReference>
<dbReference type="InterPro" id="IPR007484">
    <property type="entry name" value="Peptidase_M28"/>
</dbReference>
<keyword evidence="5 10" id="KW-0378">Hydrolase</keyword>
<evidence type="ECO:0000259" key="9">
    <source>
        <dbReference type="Pfam" id="PF04389"/>
    </source>
</evidence>
<organism evidence="10 11">
    <name type="scientific">Hymenobacter metallicola</name>
    <dbReference type="NCBI Taxonomy" id="2563114"/>
    <lineage>
        <taxon>Bacteria</taxon>
        <taxon>Pseudomonadati</taxon>
        <taxon>Bacteroidota</taxon>
        <taxon>Cytophagia</taxon>
        <taxon>Cytophagales</taxon>
        <taxon>Hymenobacteraceae</taxon>
        <taxon>Hymenobacter</taxon>
    </lineage>
</organism>
<evidence type="ECO:0000256" key="6">
    <source>
        <dbReference type="ARBA" id="ARBA00022833"/>
    </source>
</evidence>
<feature type="domain" description="Peptidase M28" evidence="9">
    <location>
        <begin position="303"/>
        <end position="506"/>
    </location>
</feature>
<feature type="domain" description="PA" evidence="8">
    <location>
        <begin position="141"/>
        <end position="227"/>
    </location>
</feature>
<dbReference type="OrthoDB" id="844214at2"/>
<gene>
    <name evidence="10" type="ORF">E5K02_00240</name>
</gene>
<dbReference type="PANTHER" id="PTHR12147">
    <property type="entry name" value="METALLOPEPTIDASE M28 FAMILY MEMBER"/>
    <property type="match status" value="1"/>
</dbReference>
<evidence type="ECO:0000256" key="1">
    <source>
        <dbReference type="ARBA" id="ARBA00022438"/>
    </source>
</evidence>
<keyword evidence="1" id="KW-0031">Aminopeptidase</keyword>
<keyword evidence="4 7" id="KW-0732">Signal</keyword>
<keyword evidence="11" id="KW-1185">Reference proteome</keyword>
<dbReference type="GO" id="GO:0006508">
    <property type="term" value="P:proteolysis"/>
    <property type="evidence" value="ECO:0007669"/>
    <property type="project" value="UniProtKB-KW"/>
</dbReference>
<dbReference type="AlphaFoldDB" id="A0A4Z0QCW4"/>
<feature type="signal peptide" evidence="7">
    <location>
        <begin position="1"/>
        <end position="23"/>
    </location>
</feature>
<keyword evidence="6" id="KW-0862">Zinc</keyword>
<dbReference type="SUPFAM" id="SSF52025">
    <property type="entry name" value="PA domain"/>
    <property type="match status" value="1"/>
</dbReference>
<evidence type="ECO:0000256" key="3">
    <source>
        <dbReference type="ARBA" id="ARBA00022723"/>
    </source>
</evidence>
<dbReference type="SUPFAM" id="SSF53187">
    <property type="entry name" value="Zn-dependent exopeptidases"/>
    <property type="match status" value="1"/>
</dbReference>
<evidence type="ECO:0000259" key="8">
    <source>
        <dbReference type="Pfam" id="PF02225"/>
    </source>
</evidence>
<proteinExistence type="predicted"/>
<dbReference type="InterPro" id="IPR003137">
    <property type="entry name" value="PA_domain"/>
</dbReference>
<dbReference type="EMBL" id="SRMB01000001">
    <property type="protein sequence ID" value="TGE27928.1"/>
    <property type="molecule type" value="Genomic_DNA"/>
</dbReference>
<dbReference type="RefSeq" id="WP_135391301.1">
    <property type="nucleotide sequence ID" value="NZ_SRMB01000001.1"/>
</dbReference>
<evidence type="ECO:0000313" key="11">
    <source>
        <dbReference type="Proteomes" id="UP000298471"/>
    </source>
</evidence>
<sequence length="550" mass="58616">MRLLSPHALLLVLSSLVSQVAPAQALKVDKKVAKVLKQVRPDDVKAHIQYLADDKLLGRRPGTPGYQMAVDYVTGQLKSLGVQPAGDNGSYVQRVRLRKAFSNLATTTLLLRTGAEAAVPLAAGKEFVLYPHPEEASVTLEAPLVFAGYGISAPELQYDDYAGLDAQGKIVVVVRGAPQAFPSTVAAASQDVLAILQNAARHGAVGVLLASRSAKAPLPSFKAGVFSVLGEDGKTAASRTFAPGIKALGVVNAATLHTLFRAAAADTGTTYSALRNGKPASLALRSTARLTNASTYQDLDSYNVVGKFSGSDARLQNEYVVHSAHLDHLGVGAPVKGDSIYNGAHDNASGVASVLEIARLYARLPQKPKRSVLFVLQTGEELGLLGSAYFAARPTVPKDQIVADINTDMPTIIAPLLSVVPLGVQHSTLAEPTNKAAAYLGLTVEADPEPEQNRFIRSDQYSFVMQGIPALHIKYGNKTADGKNDLSKTVQAWRAATYHKPQDDMSGTFDFEAGKKYVQLNFLIGYQVAQAEQRPSWNPGDFFGTRFSGK</sequence>